<dbReference type="EMBL" id="QXCT01000002">
    <property type="protein sequence ID" value="MDW9255994.1"/>
    <property type="molecule type" value="Genomic_DNA"/>
</dbReference>
<comment type="caution">
    <text evidence="2">The sequence shown here is derived from an EMBL/GenBank/DDBJ whole genome shotgun (WGS) entry which is preliminary data.</text>
</comment>
<organism evidence="2 3">
    <name type="scientific">Burkholderia thailandensis</name>
    <dbReference type="NCBI Taxonomy" id="57975"/>
    <lineage>
        <taxon>Bacteria</taxon>
        <taxon>Pseudomonadati</taxon>
        <taxon>Pseudomonadota</taxon>
        <taxon>Betaproteobacteria</taxon>
        <taxon>Burkholderiales</taxon>
        <taxon>Burkholderiaceae</taxon>
        <taxon>Burkholderia</taxon>
        <taxon>pseudomallei group</taxon>
    </lineage>
</organism>
<proteinExistence type="predicted"/>
<evidence type="ECO:0000313" key="3">
    <source>
        <dbReference type="Proteomes" id="UP001272137"/>
    </source>
</evidence>
<sequence>MRQSLERKSWIAGVIGTIIGGAAFAWSIWTYFFPHDASPQTSSPSAANTGDRAIIVQGSGNTIVAPQQEGSFETRKAPRFFEVEISDQALKIEGNSRHEVHYPQISGTIPSDTLALTNHLLKRSALTEYEYYSGMNEVRITYKIGLKEFNLIGINYNIFIWNDGAAHPQTTTNAITINLETGHELKLKNILRTGYRRRINELVRENLIRQDQYFPCENKKPPTAKNNEQKSQSMGFSKRFSDIHPIPASAPSRMTASIILQIHLWFLYFRSTALPQAHRVTLKSPSLSRKFKIY</sequence>
<accession>A0AAW9D379</accession>
<keyword evidence="1" id="KW-0472">Membrane</keyword>
<feature type="transmembrane region" description="Helical" evidence="1">
    <location>
        <begin position="12"/>
        <end position="33"/>
    </location>
</feature>
<reference evidence="2" key="1">
    <citation type="submission" date="2018-08" db="EMBL/GenBank/DDBJ databases">
        <title>Identification of Burkholderia cepacia strains that express a Burkholderia pseudomallei-like capsular polysaccharide.</title>
        <authorList>
            <person name="Burtnick M.N."/>
            <person name="Vongsouvath M."/>
            <person name="Newton P."/>
            <person name="Wuthiekanun V."/>
            <person name="Limmathurotsakul D."/>
            <person name="Brett P.J."/>
            <person name="Chantratita N."/>
            <person name="Dance D.A."/>
        </authorList>
    </citation>
    <scope>NUCLEOTIDE SEQUENCE</scope>
    <source>
        <strain evidence="2">SBXCC001</strain>
    </source>
</reference>
<evidence type="ECO:0000256" key="1">
    <source>
        <dbReference type="SAM" id="Phobius"/>
    </source>
</evidence>
<evidence type="ECO:0000313" key="2">
    <source>
        <dbReference type="EMBL" id="MDW9255994.1"/>
    </source>
</evidence>
<gene>
    <name evidence="2" type="ORF">C7S16_3501</name>
</gene>
<dbReference type="AlphaFoldDB" id="A0AAW9D379"/>
<name>A0AAW9D379_BURTH</name>
<dbReference type="Proteomes" id="UP001272137">
    <property type="component" value="Unassembled WGS sequence"/>
</dbReference>
<keyword evidence="1" id="KW-1133">Transmembrane helix</keyword>
<protein>
    <submittedName>
        <fullName evidence="2">Uncharacterized protein</fullName>
    </submittedName>
</protein>
<keyword evidence="1" id="KW-0812">Transmembrane</keyword>